<dbReference type="AlphaFoldDB" id="A0A1G7ZBX0"/>
<gene>
    <name evidence="2" type="ORF">SAMN04488027_1227</name>
</gene>
<dbReference type="OrthoDB" id="1118849at2"/>
<dbReference type="EMBL" id="FNCW01000022">
    <property type="protein sequence ID" value="SDH06253.1"/>
    <property type="molecule type" value="Genomic_DNA"/>
</dbReference>
<evidence type="ECO:0008006" key="4">
    <source>
        <dbReference type="Google" id="ProtNLM"/>
    </source>
</evidence>
<feature type="chain" id="PRO_5011712718" description="SIMPL domain-containing protein" evidence="1">
    <location>
        <begin position="20"/>
        <end position="233"/>
    </location>
</feature>
<dbReference type="InterPro" id="IPR007497">
    <property type="entry name" value="SIMPL/DUF541"/>
</dbReference>
<dbReference type="PANTHER" id="PTHR34387">
    <property type="entry name" value="SLR1258 PROTEIN"/>
    <property type="match status" value="1"/>
</dbReference>
<dbReference type="Gene3D" id="3.30.110.170">
    <property type="entry name" value="Protein of unknown function (DUF541), domain 1"/>
    <property type="match status" value="1"/>
</dbReference>
<feature type="signal peptide" evidence="1">
    <location>
        <begin position="1"/>
        <end position="19"/>
    </location>
</feature>
<organism evidence="2 3">
    <name type="scientific">Psychroflexus sediminis</name>
    <dbReference type="NCBI Taxonomy" id="470826"/>
    <lineage>
        <taxon>Bacteria</taxon>
        <taxon>Pseudomonadati</taxon>
        <taxon>Bacteroidota</taxon>
        <taxon>Flavobacteriia</taxon>
        <taxon>Flavobacteriales</taxon>
        <taxon>Flavobacteriaceae</taxon>
        <taxon>Psychroflexus</taxon>
    </lineage>
</organism>
<dbReference type="Pfam" id="PF04402">
    <property type="entry name" value="SIMPL"/>
    <property type="match status" value="1"/>
</dbReference>
<keyword evidence="1" id="KW-0732">Signal</keyword>
<keyword evidence="3" id="KW-1185">Reference proteome</keyword>
<reference evidence="2 3" key="1">
    <citation type="submission" date="2016-10" db="EMBL/GenBank/DDBJ databases">
        <authorList>
            <person name="de Groot N.N."/>
        </authorList>
    </citation>
    <scope>NUCLEOTIDE SEQUENCE [LARGE SCALE GENOMIC DNA]</scope>
    <source>
        <strain evidence="2 3">DSM 19803</strain>
    </source>
</reference>
<dbReference type="InterPro" id="IPR052022">
    <property type="entry name" value="26kDa_periplasmic_antigen"/>
</dbReference>
<name>A0A1G7ZBX0_9FLAO</name>
<accession>A0A1G7ZBX0</accession>
<protein>
    <recommendedName>
        <fullName evidence="4">SIMPL domain-containing protein</fullName>
    </recommendedName>
</protein>
<dbReference type="STRING" id="470826.SAMN04488027_1227"/>
<dbReference type="Proteomes" id="UP000199296">
    <property type="component" value="Unassembled WGS sequence"/>
</dbReference>
<sequence>MKLILSLSLVLFFCSSLYSQQKNFIDQPYIEVKGTADTLVTPDRIYLGITISEEETSGNSSVEELEQQLISEFKKLDINIDKQLFVADASSDFKSYFFSGQKVLKTKQYTLLVYKASTLGEVLRSLQKIGIANVNLTKTEHSKIEEFKTSMKAKAVTNAMRNAQAMAKAIDQELGQALFISETNSYIYAMQNQASGMQVRSNTTGNREEAATTNLSFDQFKINSDVLIRFVLK</sequence>
<evidence type="ECO:0000313" key="3">
    <source>
        <dbReference type="Proteomes" id="UP000199296"/>
    </source>
</evidence>
<evidence type="ECO:0000313" key="2">
    <source>
        <dbReference type="EMBL" id="SDH06253.1"/>
    </source>
</evidence>
<dbReference type="PANTHER" id="PTHR34387:SF2">
    <property type="entry name" value="SLR1258 PROTEIN"/>
    <property type="match status" value="1"/>
</dbReference>
<dbReference type="RefSeq" id="WP_093370326.1">
    <property type="nucleotide sequence ID" value="NZ_FNCW01000022.1"/>
</dbReference>
<proteinExistence type="predicted"/>
<evidence type="ECO:0000256" key="1">
    <source>
        <dbReference type="SAM" id="SignalP"/>
    </source>
</evidence>
<dbReference type="GO" id="GO:0006974">
    <property type="term" value="P:DNA damage response"/>
    <property type="evidence" value="ECO:0007669"/>
    <property type="project" value="TreeGrafter"/>
</dbReference>